<feature type="compositionally biased region" description="Basic and acidic residues" evidence="1">
    <location>
        <begin position="193"/>
        <end position="222"/>
    </location>
</feature>
<evidence type="ECO:0000313" key="3">
    <source>
        <dbReference type="Proteomes" id="UP000077266"/>
    </source>
</evidence>
<dbReference type="AlphaFoldDB" id="A0A165I9R3"/>
<proteinExistence type="predicted"/>
<dbReference type="InParanoid" id="A0A165I9R3"/>
<protein>
    <submittedName>
        <fullName evidence="2">Uncharacterized protein</fullName>
    </submittedName>
</protein>
<evidence type="ECO:0000256" key="1">
    <source>
        <dbReference type="SAM" id="MobiDB-lite"/>
    </source>
</evidence>
<gene>
    <name evidence="2" type="ORF">EXIGLDRAFT_749342</name>
</gene>
<feature type="compositionally biased region" description="Acidic residues" evidence="1">
    <location>
        <begin position="41"/>
        <end position="50"/>
    </location>
</feature>
<feature type="compositionally biased region" description="Basic and acidic residues" evidence="1">
    <location>
        <begin position="51"/>
        <end position="63"/>
    </location>
</feature>
<keyword evidence="3" id="KW-1185">Reference proteome</keyword>
<name>A0A165I9R3_EXIGL</name>
<feature type="region of interest" description="Disordered" evidence="1">
    <location>
        <begin position="41"/>
        <end position="63"/>
    </location>
</feature>
<sequence length="442" mass="49147">MADAQPMYSTDVDRWLLENFPTAKGAKDAYDAFAAYLYGSEVDEDEDGDDDAKPDSSDEEDRKAVELALTWHATSTPPPLLERYLGLGLRRSSVTSEPRPAAAIIPAHGTGSAATATLLERMSSGNPSRVEWRSSPRINQREEFLRRTAPGRTASVLQELPTNRPSHRSPKDAKAHNNSRGGSRGPPPHRRSHDFVRDDGPGRDLRYDHPRGGGHERSDSTAHHMPPRRPYAAVRKDKGPPPRCPTNSTAPISPRAPLPPEPAHVSREPSPQVEQRMPTSQPQGAPLVQSPATVPASYLRLATDPSSRGLMARIYKLVAIAYMYRACSVRMQHVINALCVAYQSTDPASQPEVPFNPPSEWHEAMMEAFLPKMLVDFAEEDTRDVANELLETILEVEKAIENKVQPSPLRKYLVVALILYIEHLIEFGAETFEEMKDWPRDP</sequence>
<reference evidence="2 3" key="1">
    <citation type="journal article" date="2016" name="Mol. Biol. Evol.">
        <title>Comparative Genomics of Early-Diverging Mushroom-Forming Fungi Provides Insights into the Origins of Lignocellulose Decay Capabilities.</title>
        <authorList>
            <person name="Nagy L.G."/>
            <person name="Riley R."/>
            <person name="Tritt A."/>
            <person name="Adam C."/>
            <person name="Daum C."/>
            <person name="Floudas D."/>
            <person name="Sun H."/>
            <person name="Yadav J.S."/>
            <person name="Pangilinan J."/>
            <person name="Larsson K.H."/>
            <person name="Matsuura K."/>
            <person name="Barry K."/>
            <person name="Labutti K."/>
            <person name="Kuo R."/>
            <person name="Ohm R.A."/>
            <person name="Bhattacharya S.S."/>
            <person name="Shirouzu T."/>
            <person name="Yoshinaga Y."/>
            <person name="Martin F.M."/>
            <person name="Grigoriev I.V."/>
            <person name="Hibbett D.S."/>
        </authorList>
    </citation>
    <scope>NUCLEOTIDE SEQUENCE [LARGE SCALE GENOMIC DNA]</scope>
    <source>
        <strain evidence="2 3">HHB12029</strain>
    </source>
</reference>
<feature type="compositionally biased region" description="Basic and acidic residues" evidence="1">
    <location>
        <begin position="130"/>
        <end position="146"/>
    </location>
</feature>
<organism evidence="2 3">
    <name type="scientific">Exidia glandulosa HHB12029</name>
    <dbReference type="NCBI Taxonomy" id="1314781"/>
    <lineage>
        <taxon>Eukaryota</taxon>
        <taxon>Fungi</taxon>
        <taxon>Dikarya</taxon>
        <taxon>Basidiomycota</taxon>
        <taxon>Agaricomycotina</taxon>
        <taxon>Agaricomycetes</taxon>
        <taxon>Auriculariales</taxon>
        <taxon>Exidiaceae</taxon>
        <taxon>Exidia</taxon>
    </lineage>
</organism>
<accession>A0A165I9R3</accession>
<feature type="region of interest" description="Disordered" evidence="1">
    <location>
        <begin position="122"/>
        <end position="291"/>
    </location>
</feature>
<dbReference type="EMBL" id="KV425996">
    <property type="protein sequence ID" value="KZV93098.1"/>
    <property type="molecule type" value="Genomic_DNA"/>
</dbReference>
<evidence type="ECO:0000313" key="2">
    <source>
        <dbReference type="EMBL" id="KZV93098.1"/>
    </source>
</evidence>
<dbReference type="Proteomes" id="UP000077266">
    <property type="component" value="Unassembled WGS sequence"/>
</dbReference>